<accession>A0ABY7VSW9</accession>
<reference evidence="1 2" key="1">
    <citation type="submission" date="2023-02" db="EMBL/GenBank/DDBJ databases">
        <title>Genome sequence of Lentisphaera profundi SAORIC-696.</title>
        <authorList>
            <person name="Kim e."/>
            <person name="Cho J.-C."/>
            <person name="Choi A."/>
            <person name="Kang I."/>
        </authorList>
    </citation>
    <scope>NUCLEOTIDE SEQUENCE [LARGE SCALE GENOMIC DNA]</scope>
    <source>
        <strain evidence="1 2">SAORIC-696</strain>
    </source>
</reference>
<sequence length="276" mass="31408">MKSLIKSLCPPILMELYRSLQKSAHNQFSGDYQSWEDARNSCTGYDDEAIFQKVKEASLKVKNGFAVFERDAVLFDEIQYSWPVLSGLLMACDNNSLSVLDFGGAFGSSYHQNKKILQDSGVEKLIWTIVEQEKFVQCGKENFQDKELQFFECIEACCDKQSVNVVLLSSVLPYVENPLEILREISRMDAPYIIIDRTPILVNEETPSRLAKQKVPASIYKASYPAWFFQESELLNIVEHDYEVLAKFAALGGEVNLAEPVAKAEYVGYLLKRRIK</sequence>
<organism evidence="1 2">
    <name type="scientific">Lentisphaera profundi</name>
    <dbReference type="NCBI Taxonomy" id="1658616"/>
    <lineage>
        <taxon>Bacteria</taxon>
        <taxon>Pseudomonadati</taxon>
        <taxon>Lentisphaerota</taxon>
        <taxon>Lentisphaeria</taxon>
        <taxon>Lentisphaerales</taxon>
        <taxon>Lentisphaeraceae</taxon>
        <taxon>Lentisphaera</taxon>
    </lineage>
</organism>
<keyword evidence="1" id="KW-0808">Transferase</keyword>
<dbReference type="RefSeq" id="WP_274149892.1">
    <property type="nucleotide sequence ID" value="NZ_CP117811.1"/>
</dbReference>
<evidence type="ECO:0000313" key="1">
    <source>
        <dbReference type="EMBL" id="WDE95967.1"/>
    </source>
</evidence>
<dbReference type="NCBIfam" id="TIGR04325">
    <property type="entry name" value="MTase_LIC12133"/>
    <property type="match status" value="1"/>
</dbReference>
<gene>
    <name evidence="1" type="ORF">PQO03_09600</name>
</gene>
<name>A0ABY7VSW9_9BACT</name>
<dbReference type="InterPro" id="IPR027612">
    <property type="entry name" value="Put_MTase_LIC12133"/>
</dbReference>
<keyword evidence="2" id="KW-1185">Reference proteome</keyword>
<dbReference type="Proteomes" id="UP001214250">
    <property type="component" value="Chromosome 1"/>
</dbReference>
<evidence type="ECO:0000313" key="2">
    <source>
        <dbReference type="Proteomes" id="UP001214250"/>
    </source>
</evidence>
<proteinExistence type="predicted"/>
<dbReference type="EC" id="2.1.1.-" evidence="1"/>
<dbReference type="InterPro" id="IPR029063">
    <property type="entry name" value="SAM-dependent_MTases_sf"/>
</dbReference>
<dbReference type="GO" id="GO:0008168">
    <property type="term" value="F:methyltransferase activity"/>
    <property type="evidence" value="ECO:0007669"/>
    <property type="project" value="UniProtKB-KW"/>
</dbReference>
<protein>
    <submittedName>
        <fullName evidence="1">Methyltransferase, TIGR04325 family</fullName>
        <ecNumber evidence="1">2.1.1.-</ecNumber>
    </submittedName>
</protein>
<keyword evidence="1" id="KW-0489">Methyltransferase</keyword>
<dbReference type="SUPFAM" id="SSF53335">
    <property type="entry name" value="S-adenosyl-L-methionine-dependent methyltransferases"/>
    <property type="match status" value="1"/>
</dbReference>
<dbReference type="EMBL" id="CP117811">
    <property type="protein sequence ID" value="WDE95967.1"/>
    <property type="molecule type" value="Genomic_DNA"/>
</dbReference>
<dbReference type="GO" id="GO:0032259">
    <property type="term" value="P:methylation"/>
    <property type="evidence" value="ECO:0007669"/>
    <property type="project" value="UniProtKB-KW"/>
</dbReference>